<evidence type="ECO:0000313" key="2">
    <source>
        <dbReference type="Proteomes" id="UP000314294"/>
    </source>
</evidence>
<organism evidence="1 2">
    <name type="scientific">Liparis tanakae</name>
    <name type="common">Tanaka's snailfish</name>
    <dbReference type="NCBI Taxonomy" id="230148"/>
    <lineage>
        <taxon>Eukaryota</taxon>
        <taxon>Metazoa</taxon>
        <taxon>Chordata</taxon>
        <taxon>Craniata</taxon>
        <taxon>Vertebrata</taxon>
        <taxon>Euteleostomi</taxon>
        <taxon>Actinopterygii</taxon>
        <taxon>Neopterygii</taxon>
        <taxon>Teleostei</taxon>
        <taxon>Neoteleostei</taxon>
        <taxon>Acanthomorphata</taxon>
        <taxon>Eupercaria</taxon>
        <taxon>Perciformes</taxon>
        <taxon>Cottioidei</taxon>
        <taxon>Cottales</taxon>
        <taxon>Liparidae</taxon>
        <taxon>Liparis</taxon>
    </lineage>
</organism>
<name>A0A4Z2IC74_9TELE</name>
<keyword evidence="2" id="KW-1185">Reference proteome</keyword>
<accession>A0A4Z2IC74</accession>
<evidence type="ECO:0000313" key="1">
    <source>
        <dbReference type="EMBL" id="TNN75606.1"/>
    </source>
</evidence>
<sequence length="87" mass="10150">MTILRHHHQCLDSMGGFCMRRYQHLYPWYHGDTVGRNGGKSTRSSTFNPAKCYRRKFSRSVRLQEDQVPHHNSCYGSESVETSFALL</sequence>
<dbReference type="EMBL" id="SRLO01000101">
    <property type="protein sequence ID" value="TNN75606.1"/>
    <property type="molecule type" value="Genomic_DNA"/>
</dbReference>
<dbReference type="AlphaFoldDB" id="A0A4Z2IC74"/>
<reference evidence="1 2" key="1">
    <citation type="submission" date="2019-03" db="EMBL/GenBank/DDBJ databases">
        <title>First draft genome of Liparis tanakae, snailfish: a comprehensive survey of snailfish specific genes.</title>
        <authorList>
            <person name="Kim W."/>
            <person name="Song I."/>
            <person name="Jeong J.-H."/>
            <person name="Kim D."/>
            <person name="Kim S."/>
            <person name="Ryu S."/>
            <person name="Song J.Y."/>
            <person name="Lee S.K."/>
        </authorList>
    </citation>
    <scope>NUCLEOTIDE SEQUENCE [LARGE SCALE GENOMIC DNA]</scope>
    <source>
        <tissue evidence="1">Muscle</tissue>
    </source>
</reference>
<dbReference type="Proteomes" id="UP000314294">
    <property type="component" value="Unassembled WGS sequence"/>
</dbReference>
<protein>
    <submittedName>
        <fullName evidence="1">Uncharacterized protein</fullName>
    </submittedName>
</protein>
<comment type="caution">
    <text evidence="1">The sequence shown here is derived from an EMBL/GenBank/DDBJ whole genome shotgun (WGS) entry which is preliminary data.</text>
</comment>
<gene>
    <name evidence="1" type="ORF">EYF80_014156</name>
</gene>
<proteinExistence type="predicted"/>